<reference evidence="3 4" key="1">
    <citation type="submission" date="2024-06" db="EMBL/GenBank/DDBJ databases">
        <authorList>
            <person name="Pan Q."/>
            <person name="Wen M."/>
            <person name="Jouanno E."/>
            <person name="Zahm M."/>
            <person name="Klopp C."/>
            <person name="Cabau C."/>
            <person name="Louis A."/>
            <person name="Berthelot C."/>
            <person name="Parey E."/>
            <person name="Roest Crollius H."/>
            <person name="Montfort J."/>
            <person name="Robinson-Rechavi M."/>
            <person name="Bouchez O."/>
            <person name="Lampietro C."/>
            <person name="Lopez Roques C."/>
            <person name="Donnadieu C."/>
            <person name="Postlethwait J."/>
            <person name="Bobe J."/>
            <person name="Verreycken H."/>
            <person name="Guiguen Y."/>
        </authorList>
    </citation>
    <scope>NUCLEOTIDE SEQUENCE [LARGE SCALE GENOMIC DNA]</scope>
    <source>
        <strain evidence="3">Up_M1</strain>
        <tissue evidence="3">Testis</tissue>
    </source>
</reference>
<dbReference type="PROSITE" id="PS51447">
    <property type="entry name" value="FDX_ACB"/>
    <property type="match status" value="1"/>
</dbReference>
<dbReference type="SMART" id="SM00896">
    <property type="entry name" value="FDX-ACB"/>
    <property type="match status" value="1"/>
</dbReference>
<dbReference type="AlphaFoldDB" id="A0ABD0XRZ5"/>
<dbReference type="Gene3D" id="3.40.50.150">
    <property type="entry name" value="Vaccinia Virus protein VP39"/>
    <property type="match status" value="1"/>
</dbReference>
<organism evidence="3 4">
    <name type="scientific">Umbra pygmaea</name>
    <name type="common">Eastern mudminnow</name>
    <dbReference type="NCBI Taxonomy" id="75934"/>
    <lineage>
        <taxon>Eukaryota</taxon>
        <taxon>Metazoa</taxon>
        <taxon>Chordata</taxon>
        <taxon>Craniata</taxon>
        <taxon>Vertebrata</taxon>
        <taxon>Euteleostomi</taxon>
        <taxon>Actinopterygii</taxon>
        <taxon>Neopterygii</taxon>
        <taxon>Teleostei</taxon>
        <taxon>Protacanthopterygii</taxon>
        <taxon>Esociformes</taxon>
        <taxon>Umbridae</taxon>
        <taxon>Umbra</taxon>
    </lineage>
</organism>
<name>A0ABD0XRZ5_UMBPY</name>
<dbReference type="InterPro" id="IPR036690">
    <property type="entry name" value="Fdx_antiC-bd_sf"/>
</dbReference>
<keyword evidence="1" id="KW-0175">Coiled coil</keyword>
<feature type="domain" description="FDX-ACB" evidence="2">
    <location>
        <begin position="564"/>
        <end position="664"/>
    </location>
</feature>
<keyword evidence="4" id="KW-1185">Reference proteome</keyword>
<dbReference type="SUPFAM" id="SSF53335">
    <property type="entry name" value="S-adenosyl-L-methionine-dependent methyltransferases"/>
    <property type="match status" value="1"/>
</dbReference>
<dbReference type="InterPro" id="IPR029063">
    <property type="entry name" value="SAM-dependent_MTases_sf"/>
</dbReference>
<feature type="coiled-coil region" evidence="1">
    <location>
        <begin position="362"/>
        <end position="425"/>
    </location>
</feature>
<evidence type="ECO:0000256" key="1">
    <source>
        <dbReference type="SAM" id="Coils"/>
    </source>
</evidence>
<gene>
    <name evidence="3" type="ORF">UPYG_G00130550</name>
</gene>
<dbReference type="InterPro" id="IPR019446">
    <property type="entry name" value="BMT5-like"/>
</dbReference>
<evidence type="ECO:0000313" key="3">
    <source>
        <dbReference type="EMBL" id="KAL0995006.1"/>
    </source>
</evidence>
<dbReference type="PANTHER" id="PTHR11538">
    <property type="entry name" value="PHENYLALANYL-TRNA SYNTHETASE"/>
    <property type="match status" value="1"/>
</dbReference>
<dbReference type="Proteomes" id="UP001557470">
    <property type="component" value="Unassembled WGS sequence"/>
</dbReference>
<dbReference type="PANTHER" id="PTHR11538:SF26">
    <property type="entry name" value="FERREDOXIN-FOLD ANTICODON-BINDING DOMAIN-CONTAINING PROTEIN 1"/>
    <property type="match status" value="1"/>
</dbReference>
<comment type="caution">
    <text evidence="3">The sequence shown here is derived from an EMBL/GenBank/DDBJ whole genome shotgun (WGS) entry which is preliminary data.</text>
</comment>
<dbReference type="Pfam" id="PF10354">
    <property type="entry name" value="BMT5-like"/>
    <property type="match status" value="1"/>
</dbReference>
<evidence type="ECO:0000259" key="2">
    <source>
        <dbReference type="PROSITE" id="PS51447"/>
    </source>
</evidence>
<protein>
    <recommendedName>
        <fullName evidence="2">FDX-ACB domain-containing protein</fullName>
    </recommendedName>
</protein>
<dbReference type="SUPFAM" id="SSF54991">
    <property type="entry name" value="Anticodon-binding domain of PheRS"/>
    <property type="match status" value="1"/>
</dbReference>
<evidence type="ECO:0000313" key="4">
    <source>
        <dbReference type="Proteomes" id="UP001557470"/>
    </source>
</evidence>
<dbReference type="EMBL" id="JAGEUA010000003">
    <property type="protein sequence ID" value="KAL0995006.1"/>
    <property type="molecule type" value="Genomic_DNA"/>
</dbReference>
<accession>A0ABD0XRZ5</accession>
<dbReference type="InterPro" id="IPR005121">
    <property type="entry name" value="Fdx_antiC-bd"/>
</dbReference>
<dbReference type="Gene3D" id="3.30.70.380">
    <property type="entry name" value="Ferrodoxin-fold anticodon-binding domain"/>
    <property type="match status" value="1"/>
</dbReference>
<dbReference type="Pfam" id="PF03147">
    <property type="entry name" value="FDX-ACB"/>
    <property type="match status" value="1"/>
</dbReference>
<sequence>MMSSEGGSEVLLVGEGNFSFSAALSCDVGMETDDITSGKCLRITATCLQTREEALRHLGSAHNIDTVTQTGGEVLFGVDATRLPDRLGGRRFDCVIFNFPHCGRKSSVKKNRVLLKHFFLSCVEVLKEEGKVLLSLCNGQGGTPADQPMREWHNSWQVVVMAAEAGLILNEVRPFDSEKLLGYKPTGYRSQDKSFHAERGVTHVFSRSVDCSSPRRKELMLNTVGGDTLTYYIPVELSNYINRGFLCSESVHPVRLVQDFLVYALEEEWPVSMVTEPLPLIIRSTPQRLKACCPEIKDTHTHCYWLHPPHTHTTHLDQLKHTDSLLGSMTDPHAGHPSGEHEGVREGNEANRDGFLLRPSMLPQMEEMLREQLERREELLREQQVRNRGWRELMKNNRNGGTRRKEICSTERQREELRREQLEQREESRKVLHGVSGLVLQRIPISPWTPPAFHQLLLRGECHNASHTIAALGRSLERLLARYGVSLAVEQEYVWLIAEPMGRLGWMCSHIDTDDIIVCLNLDLLASLLYSVPDWRLLWSSDHRFLNHFLLRPLPGQPFRPFSLFPQSFVYDISFWAWPDWQEAEFHAVVREASEETVEDVTLIDTYTPSANPHNTNNTNTDLTSYCYRLTYRSHTQALSHTRALKLHAHLQSLLSKRLSLTVR</sequence>
<proteinExistence type="predicted"/>